<dbReference type="RefSeq" id="WP_052385635.1">
    <property type="nucleotide sequence ID" value="NZ_AVCH01000030.1"/>
</dbReference>
<feature type="active site" description="Nucleophile" evidence="6">
    <location>
        <position position="73"/>
    </location>
</feature>
<feature type="domain" description="PNPLA" evidence="8">
    <location>
        <begin position="40"/>
        <end position="232"/>
    </location>
</feature>
<evidence type="ECO:0000256" key="2">
    <source>
        <dbReference type="ARBA" id="ARBA00022801"/>
    </source>
</evidence>
<name>A0A091BJW7_9GAMM</name>
<protein>
    <recommendedName>
        <fullName evidence="8">PNPLA domain-containing protein</fullName>
    </recommendedName>
</protein>
<feature type="active site" description="Proton acceptor" evidence="6">
    <location>
        <position position="219"/>
    </location>
</feature>
<evidence type="ECO:0000313" key="10">
    <source>
        <dbReference type="Proteomes" id="UP000029392"/>
    </source>
</evidence>
<keyword evidence="5" id="KW-0472">Membrane</keyword>
<feature type="chain" id="PRO_5001871649" description="PNPLA domain-containing protein" evidence="7">
    <location>
        <begin position="22"/>
        <end position="739"/>
    </location>
</feature>
<feature type="short sequence motif" description="DGA/G" evidence="6">
    <location>
        <begin position="219"/>
        <end position="221"/>
    </location>
</feature>
<evidence type="ECO:0000259" key="8">
    <source>
        <dbReference type="PROSITE" id="PS51635"/>
    </source>
</evidence>
<dbReference type="Pfam" id="PF01103">
    <property type="entry name" value="Omp85"/>
    <property type="match status" value="1"/>
</dbReference>
<dbReference type="EMBL" id="AVCH01000030">
    <property type="protein sequence ID" value="KFN51827.1"/>
    <property type="molecule type" value="Genomic_DNA"/>
</dbReference>
<comment type="subcellular location">
    <subcellularLocation>
        <location evidence="1">Membrane</location>
    </subcellularLocation>
</comment>
<dbReference type="Pfam" id="PF01734">
    <property type="entry name" value="Patatin"/>
    <property type="match status" value="1"/>
</dbReference>
<keyword evidence="3 6" id="KW-0442">Lipid degradation</keyword>
<dbReference type="Proteomes" id="UP000029392">
    <property type="component" value="Unassembled WGS sequence"/>
</dbReference>
<dbReference type="GO" id="GO:0016787">
    <property type="term" value="F:hydrolase activity"/>
    <property type="evidence" value="ECO:0007669"/>
    <property type="project" value="UniProtKB-UniRule"/>
</dbReference>
<accession>A0A091BJW7</accession>
<dbReference type="Gene3D" id="3.40.1090.10">
    <property type="entry name" value="Cytosolic phospholipase A2 catalytic domain"/>
    <property type="match status" value="2"/>
</dbReference>
<dbReference type="eggNOG" id="COG1752">
    <property type="taxonomic scope" value="Bacteria"/>
</dbReference>
<gene>
    <name evidence="9" type="ORF">N790_13875</name>
</gene>
<feature type="short sequence motif" description="GXSXG" evidence="6">
    <location>
        <begin position="71"/>
        <end position="75"/>
    </location>
</feature>
<keyword evidence="2 6" id="KW-0378">Hydrolase</keyword>
<organism evidence="9 10">
    <name type="scientific">Arenimonas malthae CC-JY-1</name>
    <dbReference type="NCBI Taxonomy" id="1384054"/>
    <lineage>
        <taxon>Bacteria</taxon>
        <taxon>Pseudomonadati</taxon>
        <taxon>Pseudomonadota</taxon>
        <taxon>Gammaproteobacteria</taxon>
        <taxon>Lysobacterales</taxon>
        <taxon>Lysobacteraceae</taxon>
        <taxon>Arenimonas</taxon>
    </lineage>
</organism>
<feature type="signal peptide" evidence="7">
    <location>
        <begin position="1"/>
        <end position="21"/>
    </location>
</feature>
<dbReference type="InterPro" id="IPR002641">
    <property type="entry name" value="PNPLA_dom"/>
</dbReference>
<dbReference type="PATRIC" id="fig|1384054.3.peg.516"/>
<dbReference type="STRING" id="1384054.N790_13875"/>
<keyword evidence="7" id="KW-0732">Signal</keyword>
<dbReference type="SUPFAM" id="SSF52151">
    <property type="entry name" value="FabD/lysophospholipase-like"/>
    <property type="match status" value="1"/>
</dbReference>
<evidence type="ECO:0000256" key="1">
    <source>
        <dbReference type="ARBA" id="ARBA00004370"/>
    </source>
</evidence>
<evidence type="ECO:0000256" key="3">
    <source>
        <dbReference type="ARBA" id="ARBA00022963"/>
    </source>
</evidence>
<evidence type="ECO:0000256" key="5">
    <source>
        <dbReference type="ARBA" id="ARBA00023136"/>
    </source>
</evidence>
<dbReference type="InterPro" id="IPR000184">
    <property type="entry name" value="Bac_surfAg_D15"/>
</dbReference>
<dbReference type="InterPro" id="IPR050301">
    <property type="entry name" value="NTE"/>
</dbReference>
<evidence type="ECO:0000256" key="7">
    <source>
        <dbReference type="SAM" id="SignalP"/>
    </source>
</evidence>
<evidence type="ECO:0000256" key="6">
    <source>
        <dbReference type="PROSITE-ProRule" id="PRU01161"/>
    </source>
</evidence>
<dbReference type="PROSITE" id="PS51635">
    <property type="entry name" value="PNPLA"/>
    <property type="match status" value="1"/>
</dbReference>
<dbReference type="CDD" id="cd07205">
    <property type="entry name" value="Pat_PNPLA6_PNPLA7_NTE1_like"/>
    <property type="match status" value="1"/>
</dbReference>
<dbReference type="PANTHER" id="PTHR14226">
    <property type="entry name" value="NEUROPATHY TARGET ESTERASE/SWISS CHEESE D.MELANOGASTER"/>
    <property type="match status" value="1"/>
</dbReference>
<dbReference type="GO" id="GO:0019867">
    <property type="term" value="C:outer membrane"/>
    <property type="evidence" value="ECO:0007669"/>
    <property type="project" value="InterPro"/>
</dbReference>
<dbReference type="eggNOG" id="COG0729">
    <property type="taxonomic scope" value="Bacteria"/>
</dbReference>
<proteinExistence type="predicted"/>
<reference evidence="9 10" key="1">
    <citation type="submission" date="2013-09" db="EMBL/GenBank/DDBJ databases">
        <title>Genome sequencing of Arenimonas malthae.</title>
        <authorList>
            <person name="Chen F."/>
            <person name="Wang G."/>
        </authorList>
    </citation>
    <scope>NUCLEOTIDE SEQUENCE [LARGE SCALE GENOMIC DNA]</scope>
    <source>
        <strain evidence="9 10">CC-JY-1</strain>
    </source>
</reference>
<keyword evidence="4 6" id="KW-0443">Lipid metabolism</keyword>
<evidence type="ECO:0000256" key="4">
    <source>
        <dbReference type="ARBA" id="ARBA00023098"/>
    </source>
</evidence>
<dbReference type="GO" id="GO:0016042">
    <property type="term" value="P:lipid catabolic process"/>
    <property type="evidence" value="ECO:0007669"/>
    <property type="project" value="UniProtKB-UniRule"/>
</dbReference>
<comment type="caution">
    <text evidence="9">The sequence shown here is derived from an EMBL/GenBank/DDBJ whole genome shotgun (WGS) entry which is preliminary data.</text>
</comment>
<sequence length="739" mass="79367">MSARLLLPFVLALSAALPAAASELPCRAGDDDPGRPRIGLALGGGGARGFAHVAVLKELERLRVPVDCIAGTSMGALVGGLYASGLGADEIETKMRELDWPRMFNDRLERPQRTFRRKRDEDLALIPGKPGIGNEGVKLAGGVLSGERVLLLLEQLTQPVATRADFDDLPIPFRAVATDLNSGQAAVLGEGNLAQAMRASMSIPGAFKPVVIDGRVLLDGGLVNQVPVDVVRAMGADIVIAVDVGTPLAKLDESANLFQIIDQISSFMTVGSARAQLDALGGRDIAIRPPLADQVATTDFGKLDLALQIGEQSLAAVRPQLAALGVEAGRYDTLAAARPAPAADVPVVHFVRLDNRSRYDDTFLLSRIDIAPGQPLDTGRLQRNLLELYGLETMDQVSYDLVEENGQAGVVVTVVPHRHGPNYLETGLSLYSDFSGDFFVNLRAGVLRAPVNRLGGELRGLLQLGDEPGLLVDYYQPLGVEGDYFFISQASYESPKFGLFDDNGERLANYRVPNFGIDVAVGREFGNHGAATLGLRRRYGEVELEIGNPQFNGLDFDQGEVELALTYDRIDSTYLPRAGTYAVLSSVLSRTGLGADTDYTQSNLDLVSARAIGKHSGFGGFRYHVTSDDDIPVPGLFRLGGLTRFAGYRPNERLAQNYALAYAGYTYELGRVLSRSAVLGGTIELGRTWGRGQDLDDGASELHGSVYFGFDSWLGPLQLGYGIREGGEGILLLELGRPR</sequence>
<dbReference type="OrthoDB" id="5290098at2"/>
<dbReference type="Gene3D" id="2.40.160.50">
    <property type="entry name" value="membrane protein fhac: a member of the omp85/tpsb transporter family"/>
    <property type="match status" value="1"/>
</dbReference>
<dbReference type="AlphaFoldDB" id="A0A091BJW7"/>
<keyword evidence="10" id="KW-1185">Reference proteome</keyword>
<dbReference type="PANTHER" id="PTHR14226:SF29">
    <property type="entry name" value="NEUROPATHY TARGET ESTERASE SWS"/>
    <property type="match status" value="1"/>
</dbReference>
<dbReference type="InterPro" id="IPR016035">
    <property type="entry name" value="Acyl_Trfase/lysoPLipase"/>
</dbReference>
<evidence type="ECO:0000313" key="9">
    <source>
        <dbReference type="EMBL" id="KFN51827.1"/>
    </source>
</evidence>
<feature type="short sequence motif" description="GXGXXG" evidence="6">
    <location>
        <begin position="44"/>
        <end position="49"/>
    </location>
</feature>